<dbReference type="PANTHER" id="PTHR12526:SF630">
    <property type="entry name" value="GLYCOSYLTRANSFERASE"/>
    <property type="match status" value="1"/>
</dbReference>
<protein>
    <submittedName>
        <fullName evidence="2">Glycosyltransferase family 4 protein</fullName>
    </submittedName>
</protein>
<name>A0ABX8J1R4_9BACT</name>
<dbReference type="RefSeq" id="WP_216798666.1">
    <property type="nucleotide sequence ID" value="NZ_CP076723.1"/>
</dbReference>
<keyword evidence="3" id="KW-1185">Reference proteome</keyword>
<dbReference type="EMBL" id="CP076723">
    <property type="protein sequence ID" value="QWV91836.1"/>
    <property type="molecule type" value="Genomic_DNA"/>
</dbReference>
<dbReference type="InterPro" id="IPR028098">
    <property type="entry name" value="Glyco_trans_4-like_N"/>
</dbReference>
<dbReference type="Proteomes" id="UP000683557">
    <property type="component" value="Chromosome"/>
</dbReference>
<accession>A0ABX8J1R4</accession>
<evidence type="ECO:0000313" key="2">
    <source>
        <dbReference type="EMBL" id="QWV91836.1"/>
    </source>
</evidence>
<proteinExistence type="predicted"/>
<dbReference type="CDD" id="cd03801">
    <property type="entry name" value="GT4_PimA-like"/>
    <property type="match status" value="1"/>
</dbReference>
<gene>
    <name evidence="2" type="ORF">KP004_11390</name>
</gene>
<dbReference type="Pfam" id="PF13439">
    <property type="entry name" value="Glyco_transf_4"/>
    <property type="match status" value="1"/>
</dbReference>
<reference evidence="2 3" key="1">
    <citation type="submission" date="2021-06" db="EMBL/GenBank/DDBJ databases">
        <title>Gemonas diversity in paddy soil.</title>
        <authorList>
            <person name="Liu G."/>
        </authorList>
    </citation>
    <scope>NUCLEOTIDE SEQUENCE [LARGE SCALE GENOMIC DNA]</scope>
    <source>
        <strain evidence="2 3">RG10</strain>
    </source>
</reference>
<organism evidence="2 3">
    <name type="scientific">Geomonas oryzisoli</name>
    <dbReference type="NCBI Taxonomy" id="2847992"/>
    <lineage>
        <taxon>Bacteria</taxon>
        <taxon>Pseudomonadati</taxon>
        <taxon>Thermodesulfobacteriota</taxon>
        <taxon>Desulfuromonadia</taxon>
        <taxon>Geobacterales</taxon>
        <taxon>Geobacteraceae</taxon>
        <taxon>Geomonas</taxon>
    </lineage>
</organism>
<dbReference type="PANTHER" id="PTHR12526">
    <property type="entry name" value="GLYCOSYLTRANSFERASE"/>
    <property type="match status" value="1"/>
</dbReference>
<dbReference type="Pfam" id="PF13692">
    <property type="entry name" value="Glyco_trans_1_4"/>
    <property type="match status" value="1"/>
</dbReference>
<evidence type="ECO:0000259" key="1">
    <source>
        <dbReference type="Pfam" id="PF13439"/>
    </source>
</evidence>
<sequence>MIKVCHIISGDLWAGAEVMACHLLRELAKDTDLVLSVVVLNEGRLATELREANLAVTVLDECRHSVVPLLGLVRGHLEKFRPDVVHSHRYKENLLALLASAGSGARLVATQHGLPEPAGRGAVRRSLKVRMNFFILRHFFGRTVAVSDDIRGRLVGSLGFPSDRVAVVHNGIPVSPAGGAARCKSSPSFSIGSSGRLFQVKDYPFMVEVAHLVCQERDACFQLAGEGPCRGAIVEAVQRHGLQKRFTLTGHLDQMEPFYRGLDLYLNTSLHEGLPMTILEAMACGVPVVAPAVGGIGEIVTDGVDGYLIGGRDPAAFARRCIELIDDAELRSTMSRAAHHAAFTRFSATKMAQDYQRVYRDLLAD</sequence>
<evidence type="ECO:0000313" key="3">
    <source>
        <dbReference type="Proteomes" id="UP000683557"/>
    </source>
</evidence>
<feature type="domain" description="Glycosyltransferase subfamily 4-like N-terminal" evidence="1">
    <location>
        <begin position="15"/>
        <end position="174"/>
    </location>
</feature>